<keyword evidence="1" id="KW-0812">Transmembrane</keyword>
<dbReference type="PANTHER" id="PTHR43310">
    <property type="entry name" value="SULFATE TRANSPORTER YBAR-RELATED"/>
    <property type="match status" value="1"/>
</dbReference>
<feature type="transmembrane region" description="Helical" evidence="1">
    <location>
        <begin position="123"/>
        <end position="148"/>
    </location>
</feature>
<keyword evidence="3" id="KW-1185">Reference proteome</keyword>
<comment type="caution">
    <text evidence="2">The sequence shown here is derived from an EMBL/GenBank/DDBJ whole genome shotgun (WGS) entry which is preliminary data.</text>
</comment>
<accession>A0A699YKH8</accession>
<organism evidence="2 3">
    <name type="scientific">Haematococcus lacustris</name>
    <name type="common">Green alga</name>
    <name type="synonym">Haematococcus pluvialis</name>
    <dbReference type="NCBI Taxonomy" id="44745"/>
    <lineage>
        <taxon>Eukaryota</taxon>
        <taxon>Viridiplantae</taxon>
        <taxon>Chlorophyta</taxon>
        <taxon>core chlorophytes</taxon>
        <taxon>Chlorophyceae</taxon>
        <taxon>CS clade</taxon>
        <taxon>Chlamydomonadales</taxon>
        <taxon>Haematococcaceae</taxon>
        <taxon>Haematococcus</taxon>
    </lineage>
</organism>
<dbReference type="EMBL" id="BLLF01000342">
    <property type="protein sequence ID" value="GFH10737.1"/>
    <property type="molecule type" value="Genomic_DNA"/>
</dbReference>
<evidence type="ECO:0000256" key="1">
    <source>
        <dbReference type="SAM" id="Phobius"/>
    </source>
</evidence>
<keyword evidence="1" id="KW-0472">Membrane</keyword>
<dbReference type="AlphaFoldDB" id="A0A699YKH8"/>
<feature type="non-terminal residue" evidence="2">
    <location>
        <position position="152"/>
    </location>
</feature>
<name>A0A699YKH8_HAELA</name>
<evidence type="ECO:0000313" key="3">
    <source>
        <dbReference type="Proteomes" id="UP000485058"/>
    </source>
</evidence>
<dbReference type="Proteomes" id="UP000485058">
    <property type="component" value="Unassembled WGS sequence"/>
</dbReference>
<keyword evidence="1" id="KW-1133">Transmembrane helix</keyword>
<proteinExistence type="predicted"/>
<evidence type="ECO:0000313" key="2">
    <source>
        <dbReference type="EMBL" id="GFH10737.1"/>
    </source>
</evidence>
<protein>
    <submittedName>
        <fullName evidence="2">Putative sulfate transporter</fullName>
    </submittedName>
</protein>
<reference evidence="2 3" key="1">
    <citation type="submission" date="2020-02" db="EMBL/GenBank/DDBJ databases">
        <title>Draft genome sequence of Haematococcus lacustris strain NIES-144.</title>
        <authorList>
            <person name="Morimoto D."/>
            <person name="Nakagawa S."/>
            <person name="Yoshida T."/>
            <person name="Sawayama S."/>
        </authorList>
    </citation>
    <scope>NUCLEOTIDE SEQUENCE [LARGE SCALE GENOMIC DNA]</scope>
    <source>
        <strain evidence="2 3">NIES-144</strain>
    </source>
</reference>
<dbReference type="PANTHER" id="PTHR43310:SF2">
    <property type="entry name" value="SLC26A_SULP TRANSPORTER DOMAIN-CONTAINING PROTEIN"/>
    <property type="match status" value="1"/>
</dbReference>
<feature type="non-terminal residue" evidence="2">
    <location>
        <position position="1"/>
    </location>
</feature>
<sequence>MIFTMEHFTHPLALPTVLLSIPLEGSNNFWKLWDMYNLQDGLGGIYWPAVWQQGPKLAGLFVVVCFGSCMDMAAIQQEMPLPLDFNSELVTVASKAQPLRTHLSTVDWLVLSYKKLSGPEMTFSAIMAAGLMEGIAAGVVAATLYFAYKYAQ</sequence>
<dbReference type="InterPro" id="IPR052706">
    <property type="entry name" value="Membrane-Transporter-like"/>
</dbReference>
<gene>
    <name evidence="2" type="ORF">HaLaN_06105</name>
</gene>